<keyword evidence="7 10" id="KW-1133">Transmembrane helix</keyword>
<dbReference type="InterPro" id="IPR027417">
    <property type="entry name" value="P-loop_NTPase"/>
</dbReference>
<dbReference type="InterPro" id="IPR017871">
    <property type="entry name" value="ABC_transporter-like_CS"/>
</dbReference>
<dbReference type="Gene3D" id="3.40.50.300">
    <property type="entry name" value="P-loop containing nucleotide triphosphate hydrolases"/>
    <property type="match status" value="1"/>
</dbReference>
<keyword evidence="6 13" id="KW-0067">ATP-binding</keyword>
<evidence type="ECO:0000313" key="14">
    <source>
        <dbReference type="Proteomes" id="UP001320314"/>
    </source>
</evidence>
<dbReference type="PROSITE" id="PS50893">
    <property type="entry name" value="ABC_TRANSPORTER_2"/>
    <property type="match status" value="1"/>
</dbReference>
<evidence type="ECO:0000256" key="3">
    <source>
        <dbReference type="ARBA" id="ARBA00022475"/>
    </source>
</evidence>
<evidence type="ECO:0000256" key="8">
    <source>
        <dbReference type="ARBA" id="ARBA00023136"/>
    </source>
</evidence>
<evidence type="ECO:0000256" key="2">
    <source>
        <dbReference type="ARBA" id="ARBA00022448"/>
    </source>
</evidence>
<dbReference type="InterPro" id="IPR039421">
    <property type="entry name" value="Type_1_exporter"/>
</dbReference>
<name>A0ABD4SA49_9LACO</name>
<feature type="transmembrane region" description="Helical" evidence="10">
    <location>
        <begin position="363"/>
        <end position="385"/>
    </location>
</feature>
<dbReference type="SUPFAM" id="SSF90123">
    <property type="entry name" value="ABC transporter transmembrane region"/>
    <property type="match status" value="1"/>
</dbReference>
<dbReference type="SUPFAM" id="SSF52540">
    <property type="entry name" value="P-loop containing nucleoside triphosphate hydrolases"/>
    <property type="match status" value="1"/>
</dbReference>
<dbReference type="InterPro" id="IPR011527">
    <property type="entry name" value="ABC1_TM_dom"/>
</dbReference>
<reference evidence="13 14" key="1">
    <citation type="submission" date="2021-12" db="EMBL/GenBank/DDBJ databases">
        <title>Antimicrobial susceptibility of Lactobacillus delbrueckii subsp. lactis obtained from milk products and other habitats.</title>
        <authorList>
            <person name="Shani N."/>
        </authorList>
    </citation>
    <scope>NUCLEOTIDE SEQUENCE [LARGE SCALE GENOMIC DNA]</scope>
    <source>
        <strain evidence="13 14">CIRM BIA 266</strain>
    </source>
</reference>
<accession>A0ABD4SA49</accession>
<keyword evidence="4 10" id="KW-0812">Transmembrane</keyword>
<evidence type="ECO:0000259" key="11">
    <source>
        <dbReference type="PROSITE" id="PS50893"/>
    </source>
</evidence>
<dbReference type="RefSeq" id="WP_231523339.1">
    <property type="nucleotide sequence ID" value="NZ_JAJNUD010000005.1"/>
</dbReference>
<keyword evidence="2" id="KW-0813">Transport</keyword>
<dbReference type="Pfam" id="PF00664">
    <property type="entry name" value="ABC_membrane"/>
    <property type="match status" value="1"/>
</dbReference>
<evidence type="ECO:0000256" key="10">
    <source>
        <dbReference type="SAM" id="Phobius"/>
    </source>
</evidence>
<dbReference type="CDD" id="cd18548">
    <property type="entry name" value="ABC_6TM_Tm287_like"/>
    <property type="match status" value="1"/>
</dbReference>
<comment type="subcellular location">
    <subcellularLocation>
        <location evidence="1">Cell membrane</location>
        <topology evidence="1">Multi-pass membrane protein</topology>
    </subcellularLocation>
</comment>
<dbReference type="Proteomes" id="UP001320314">
    <property type="component" value="Unassembled WGS sequence"/>
</dbReference>
<dbReference type="SMART" id="SM00382">
    <property type="entry name" value="AAA"/>
    <property type="match status" value="1"/>
</dbReference>
<sequence>MIKLRKYILPYLLPILLAIAFIFGEAQTELALPDYMGDIVTNGIQAGGFKDSVADVLSPQTYRQVMTYSTKAHQQTIKDSYRYVKAADVSNDLKQTFPKGKNLYVLKKNVDRDKLNTAMLRGMILYYTLTGNKNSDTSKKFLKNISKAIKTAKDKYAKGEKAYQQLAKVAAVAPQAVKMKAQLDQAKKQIDAMETAYQKKDLAYFFKQMSTKQKQKIYDSIDKQMKKMGTSTMNMAGSRAVKLEYKRLGASTSKLQTSYIKTAGLKMLGIALLGSVVTILAGLLASRVGAGVARDLRLALFEKVESFSNTEMDRFSTASLITRSTNDITQIQQVIVLMIRMVAYAPILGIGALLHALDSSPSMTWIIGLVILLIFIILMITMGLAMPKFKIVQKLIDKLNLSMRENLTGMLVIRAFGNEKVSEDRFDESNRNLTKVNLFTNRVMSTLMPVMMFIMNTVALVIVYAGAKQIDLGKLQIGSMMAFVQYAMMIIMAFLMVAMIAIFIPRASISAGRVAEVLETEVEIESPAESKSSEENTGVIFDDVTFTYPGSQEAALEHISFTAPAGKTTAFIGSTGSGKSSLINLIPRFYDVTSGKVTVDGIDVKDYDLQDLRERIGLVPQKGQLLTGTVKSNVLYGAKDDSHLAEALRVSQSEEFVDRLPGKLEAPIAQGGSNVSGGQRQRLAIARALAKDPEILVFDDSFSALDFKTDAKVRLELTKMAAKEMTTVLLVGQRIASIMDADQIIVLDEGKIVGKGKHQDLLKNCQVYREIAYSQLSKEELADA</sequence>
<dbReference type="Pfam" id="PF00005">
    <property type="entry name" value="ABC_tran"/>
    <property type="match status" value="1"/>
</dbReference>
<evidence type="ECO:0000313" key="13">
    <source>
        <dbReference type="EMBL" id="MCD5517654.1"/>
    </source>
</evidence>
<comment type="caution">
    <text evidence="13">The sequence shown here is derived from an EMBL/GenBank/DDBJ whole genome shotgun (WGS) entry which is preliminary data.</text>
</comment>
<protein>
    <submittedName>
        <fullName evidence="13">ABC transporter ATP-binding protein/permease</fullName>
    </submittedName>
</protein>
<organism evidence="13 14">
    <name type="scientific">Lactobacillus delbrueckii subsp. allosunkii</name>
    <dbReference type="NCBI Taxonomy" id="1050107"/>
    <lineage>
        <taxon>Bacteria</taxon>
        <taxon>Bacillati</taxon>
        <taxon>Bacillota</taxon>
        <taxon>Bacilli</taxon>
        <taxon>Lactobacillales</taxon>
        <taxon>Lactobacillaceae</taxon>
        <taxon>Lactobacillus</taxon>
    </lineage>
</organism>
<keyword evidence="8 10" id="KW-0472">Membrane</keyword>
<evidence type="ECO:0000256" key="7">
    <source>
        <dbReference type="ARBA" id="ARBA00022989"/>
    </source>
</evidence>
<dbReference type="GO" id="GO:0005524">
    <property type="term" value="F:ATP binding"/>
    <property type="evidence" value="ECO:0007669"/>
    <property type="project" value="UniProtKB-KW"/>
</dbReference>
<dbReference type="PROSITE" id="PS00211">
    <property type="entry name" value="ABC_TRANSPORTER_1"/>
    <property type="match status" value="1"/>
</dbReference>
<evidence type="ECO:0000256" key="5">
    <source>
        <dbReference type="ARBA" id="ARBA00022741"/>
    </source>
</evidence>
<evidence type="ECO:0000256" key="9">
    <source>
        <dbReference type="SAM" id="Coils"/>
    </source>
</evidence>
<dbReference type="PANTHER" id="PTHR43394:SF1">
    <property type="entry name" value="ATP-BINDING CASSETTE SUB-FAMILY B MEMBER 10, MITOCHONDRIAL"/>
    <property type="match status" value="1"/>
</dbReference>
<feature type="transmembrane region" description="Helical" evidence="10">
    <location>
        <begin position="263"/>
        <end position="285"/>
    </location>
</feature>
<dbReference type="FunFam" id="3.40.50.300:FF:000854">
    <property type="entry name" value="Multidrug ABC transporter ATP-binding protein"/>
    <property type="match status" value="1"/>
</dbReference>
<dbReference type="PROSITE" id="PS50929">
    <property type="entry name" value="ABC_TM1F"/>
    <property type="match status" value="1"/>
</dbReference>
<keyword evidence="9" id="KW-0175">Coiled coil</keyword>
<evidence type="ECO:0000259" key="12">
    <source>
        <dbReference type="PROSITE" id="PS50929"/>
    </source>
</evidence>
<dbReference type="EMBL" id="JAJNUD010000005">
    <property type="protein sequence ID" value="MCD5517654.1"/>
    <property type="molecule type" value="Genomic_DNA"/>
</dbReference>
<dbReference type="InterPro" id="IPR003439">
    <property type="entry name" value="ABC_transporter-like_ATP-bd"/>
</dbReference>
<dbReference type="InterPro" id="IPR036640">
    <property type="entry name" value="ABC1_TM_sf"/>
</dbReference>
<gene>
    <name evidence="13" type="ORF">LOB39_03560</name>
</gene>
<keyword evidence="3" id="KW-1003">Cell membrane</keyword>
<feature type="transmembrane region" description="Helical" evidence="10">
    <location>
        <begin position="334"/>
        <end position="357"/>
    </location>
</feature>
<keyword evidence="5" id="KW-0547">Nucleotide-binding</keyword>
<dbReference type="Gene3D" id="1.20.1560.10">
    <property type="entry name" value="ABC transporter type 1, transmembrane domain"/>
    <property type="match status" value="1"/>
</dbReference>
<feature type="domain" description="ABC transporter" evidence="11">
    <location>
        <begin position="539"/>
        <end position="774"/>
    </location>
</feature>
<feature type="coiled-coil region" evidence="9">
    <location>
        <begin position="176"/>
        <end position="203"/>
    </location>
</feature>
<dbReference type="GO" id="GO:0005886">
    <property type="term" value="C:plasma membrane"/>
    <property type="evidence" value="ECO:0007669"/>
    <property type="project" value="UniProtKB-SubCell"/>
</dbReference>
<dbReference type="InterPro" id="IPR003593">
    <property type="entry name" value="AAA+_ATPase"/>
</dbReference>
<evidence type="ECO:0000256" key="6">
    <source>
        <dbReference type="ARBA" id="ARBA00022840"/>
    </source>
</evidence>
<proteinExistence type="predicted"/>
<feature type="transmembrane region" description="Helical" evidence="10">
    <location>
        <begin position="486"/>
        <end position="504"/>
    </location>
</feature>
<feature type="transmembrane region" description="Helical" evidence="10">
    <location>
        <begin position="447"/>
        <end position="466"/>
    </location>
</feature>
<feature type="domain" description="ABC transmembrane type-1" evidence="12">
    <location>
        <begin position="264"/>
        <end position="506"/>
    </location>
</feature>
<evidence type="ECO:0000256" key="1">
    <source>
        <dbReference type="ARBA" id="ARBA00004651"/>
    </source>
</evidence>
<evidence type="ECO:0000256" key="4">
    <source>
        <dbReference type="ARBA" id="ARBA00022692"/>
    </source>
</evidence>
<dbReference type="AlphaFoldDB" id="A0ABD4SA49"/>
<dbReference type="PANTHER" id="PTHR43394">
    <property type="entry name" value="ATP-DEPENDENT PERMEASE MDL1, MITOCHONDRIAL"/>
    <property type="match status" value="1"/>
</dbReference>